<keyword evidence="1" id="KW-0812">Transmembrane</keyword>
<protein>
    <submittedName>
        <fullName evidence="2">Uncharacterized protein</fullName>
    </submittedName>
</protein>
<keyword evidence="1" id="KW-1133">Transmembrane helix</keyword>
<organism evidence="2 3">
    <name type="scientific">Haemaphysalis longicornis</name>
    <name type="common">Bush tick</name>
    <dbReference type="NCBI Taxonomy" id="44386"/>
    <lineage>
        <taxon>Eukaryota</taxon>
        <taxon>Metazoa</taxon>
        <taxon>Ecdysozoa</taxon>
        <taxon>Arthropoda</taxon>
        <taxon>Chelicerata</taxon>
        <taxon>Arachnida</taxon>
        <taxon>Acari</taxon>
        <taxon>Parasitiformes</taxon>
        <taxon>Ixodida</taxon>
        <taxon>Ixodoidea</taxon>
        <taxon>Ixodidae</taxon>
        <taxon>Haemaphysalinae</taxon>
        <taxon>Haemaphysalis</taxon>
    </lineage>
</organism>
<reference evidence="2 3" key="1">
    <citation type="journal article" date="2020" name="Cell">
        <title>Large-Scale Comparative Analyses of Tick Genomes Elucidate Their Genetic Diversity and Vector Capacities.</title>
        <authorList>
            <consortium name="Tick Genome and Microbiome Consortium (TIGMIC)"/>
            <person name="Jia N."/>
            <person name="Wang J."/>
            <person name="Shi W."/>
            <person name="Du L."/>
            <person name="Sun Y."/>
            <person name="Zhan W."/>
            <person name="Jiang J.F."/>
            <person name="Wang Q."/>
            <person name="Zhang B."/>
            <person name="Ji P."/>
            <person name="Bell-Sakyi L."/>
            <person name="Cui X.M."/>
            <person name="Yuan T.T."/>
            <person name="Jiang B.G."/>
            <person name="Yang W.F."/>
            <person name="Lam T.T."/>
            <person name="Chang Q.C."/>
            <person name="Ding S.J."/>
            <person name="Wang X.J."/>
            <person name="Zhu J.G."/>
            <person name="Ruan X.D."/>
            <person name="Zhao L."/>
            <person name="Wei J.T."/>
            <person name="Ye R.Z."/>
            <person name="Que T.C."/>
            <person name="Du C.H."/>
            <person name="Zhou Y.H."/>
            <person name="Cheng J.X."/>
            <person name="Dai P.F."/>
            <person name="Guo W.B."/>
            <person name="Han X.H."/>
            <person name="Huang E.J."/>
            <person name="Li L.F."/>
            <person name="Wei W."/>
            <person name="Gao Y.C."/>
            <person name="Liu J.Z."/>
            <person name="Shao H.Z."/>
            <person name="Wang X."/>
            <person name="Wang C.C."/>
            <person name="Yang T.C."/>
            <person name="Huo Q.B."/>
            <person name="Li W."/>
            <person name="Chen H.Y."/>
            <person name="Chen S.E."/>
            <person name="Zhou L.G."/>
            <person name="Ni X.B."/>
            <person name="Tian J.H."/>
            <person name="Sheng Y."/>
            <person name="Liu T."/>
            <person name="Pan Y.S."/>
            <person name="Xia L.Y."/>
            <person name="Li J."/>
            <person name="Zhao F."/>
            <person name="Cao W.C."/>
        </authorList>
    </citation>
    <scope>NUCLEOTIDE SEQUENCE [LARGE SCALE GENOMIC DNA]</scope>
    <source>
        <strain evidence="2">HaeL-2018</strain>
    </source>
</reference>
<proteinExistence type="predicted"/>
<keyword evidence="1" id="KW-0472">Membrane</keyword>
<dbReference type="Proteomes" id="UP000821853">
    <property type="component" value="Chromosome 1"/>
</dbReference>
<accession>A0A9J6FC16</accession>
<sequence>MCGVTCVIYRYDWTAGGKQHSDIAKISLACWDRIIWAGALGALTFLCASGRGALPVQKQPRIMRRRRKHYKVNFAQLVHRRRLTSLHPSTEIRLAARAEKDFAR</sequence>
<gene>
    <name evidence="2" type="ORF">HPB48_003542</name>
</gene>
<name>A0A9J6FC16_HAELO</name>
<evidence type="ECO:0000256" key="1">
    <source>
        <dbReference type="SAM" id="Phobius"/>
    </source>
</evidence>
<evidence type="ECO:0000313" key="2">
    <source>
        <dbReference type="EMBL" id="KAH9360347.1"/>
    </source>
</evidence>
<comment type="caution">
    <text evidence="2">The sequence shown here is derived from an EMBL/GenBank/DDBJ whole genome shotgun (WGS) entry which is preliminary data.</text>
</comment>
<dbReference type="VEuPathDB" id="VectorBase:HLOH_063979"/>
<keyword evidence="3" id="KW-1185">Reference proteome</keyword>
<dbReference type="AlphaFoldDB" id="A0A9J6FC16"/>
<evidence type="ECO:0000313" key="3">
    <source>
        <dbReference type="Proteomes" id="UP000821853"/>
    </source>
</evidence>
<feature type="transmembrane region" description="Helical" evidence="1">
    <location>
        <begin position="34"/>
        <end position="56"/>
    </location>
</feature>
<dbReference type="EMBL" id="JABSTR010000001">
    <property type="protein sequence ID" value="KAH9360347.1"/>
    <property type="molecule type" value="Genomic_DNA"/>
</dbReference>